<accession>A0ABY1JN44</accession>
<proteinExistence type="predicted"/>
<protein>
    <submittedName>
        <fullName evidence="2">Carboxypeptidase regulatory-like domain-containing protein</fullName>
    </submittedName>
</protein>
<comment type="caution">
    <text evidence="2">The sequence shown here is derived from an EMBL/GenBank/DDBJ whole genome shotgun (WGS) entry which is preliminary data.</text>
</comment>
<dbReference type="RefSeq" id="WP_068580832.1">
    <property type="nucleotide sequence ID" value="NZ_FTNK01000002.1"/>
</dbReference>
<keyword evidence="1" id="KW-0732">Signal</keyword>
<dbReference type="PROSITE" id="PS51257">
    <property type="entry name" value="PROKAR_LIPOPROTEIN"/>
    <property type="match status" value="1"/>
</dbReference>
<gene>
    <name evidence="2" type="ORF">SAMN05421578_102189</name>
</gene>
<reference evidence="2 3" key="1">
    <citation type="submission" date="2017-01" db="EMBL/GenBank/DDBJ databases">
        <authorList>
            <person name="Varghese N."/>
            <person name="Submissions S."/>
        </authorList>
    </citation>
    <scope>NUCLEOTIDE SEQUENCE [LARGE SCALE GENOMIC DNA]</scope>
    <source>
        <strain evidence="2 3">ATCC 23464</strain>
    </source>
</reference>
<evidence type="ECO:0000313" key="3">
    <source>
        <dbReference type="Proteomes" id="UP000186666"/>
    </source>
</evidence>
<keyword evidence="3" id="KW-1185">Reference proteome</keyword>
<dbReference type="Proteomes" id="UP000186666">
    <property type="component" value="Unassembled WGS sequence"/>
</dbReference>
<name>A0ABY1JN44_9BACL</name>
<feature type="signal peptide" evidence="1">
    <location>
        <begin position="1"/>
        <end position="20"/>
    </location>
</feature>
<organism evidence="2 3">
    <name type="scientific">Paenibacillus macquariensis</name>
    <dbReference type="NCBI Taxonomy" id="948756"/>
    <lineage>
        <taxon>Bacteria</taxon>
        <taxon>Bacillati</taxon>
        <taxon>Bacillota</taxon>
        <taxon>Bacilli</taxon>
        <taxon>Bacillales</taxon>
        <taxon>Paenibacillaceae</taxon>
        <taxon>Paenibacillus</taxon>
    </lineage>
</organism>
<dbReference type="InterPro" id="IPR008969">
    <property type="entry name" value="CarboxyPept-like_regulatory"/>
</dbReference>
<sequence>MKVFSKALFSILLIVTFVGCTDSKSDTESQEFQLKMDQTAFSLKQWKVDGSHRSSIGGRFMKGDKPVANAVLQVGNNKRNIETSDDGSFQILLDQSLLGETNVYVVSLKDASIEDKPISKDQSDIDKIDPLSLSVYYPIEITSTTVSTQDPNQTEVKGKLIADQTASVAFFQEDKFKISGLVKDSIGNPVQGAIVWIDRDTGEGFAKSSPTDGNGYYSMYYLPEEDEDTNLTVDYQSIKYTLPTNKVFHFPEDTSLNVEITLPREGTVIDDKPPTLVSHTADGALYLGLLVGLDVAENVDYTITIPDSEGNFSITVLTDVWEKNPTFFETNMSTFIAKEKFQSGDSLPSSFIEIKQGAPRNINSELKTN</sequence>
<feature type="chain" id="PRO_5047468136" evidence="1">
    <location>
        <begin position="21"/>
        <end position="369"/>
    </location>
</feature>
<dbReference type="SUPFAM" id="SSF49464">
    <property type="entry name" value="Carboxypeptidase regulatory domain-like"/>
    <property type="match status" value="1"/>
</dbReference>
<evidence type="ECO:0000313" key="2">
    <source>
        <dbReference type="EMBL" id="SIQ48185.1"/>
    </source>
</evidence>
<dbReference type="Gene3D" id="2.60.40.1120">
    <property type="entry name" value="Carboxypeptidase-like, regulatory domain"/>
    <property type="match status" value="1"/>
</dbReference>
<evidence type="ECO:0000256" key="1">
    <source>
        <dbReference type="SAM" id="SignalP"/>
    </source>
</evidence>
<dbReference type="EMBL" id="FTNK01000002">
    <property type="protein sequence ID" value="SIQ48185.1"/>
    <property type="molecule type" value="Genomic_DNA"/>
</dbReference>